<evidence type="ECO:0000313" key="2">
    <source>
        <dbReference type="Proteomes" id="UP000814140"/>
    </source>
</evidence>
<protein>
    <submittedName>
        <fullName evidence="1">Thioredoxin-domain-containing protein</fullName>
    </submittedName>
</protein>
<name>A0ACB8SME3_9AGAM</name>
<gene>
    <name evidence="1" type="ORF">BV25DRAFT_1863085</name>
</gene>
<sequence length="581" mass="64755">MWLQLPRKLTRVPCSLLIASLALAGLALPVKSAENKVLTPDTFKPTISKGYWFVEHFSPWCHHCRAFAPTWEELVTDYDGTAVHLAQINCAVDGDLCTENGVNGYPQMNLYRDGAFVKTFNGGRSRERITTFISEETSISPARDSSSSDDSTAHDLQTPHTDPPKPDLNPEGEVLVLTAETFAAASASGNVFVKFFAPWCGHCKKLAPIWTKLAHEMQHKMTIAEVNCDDYKSLCTAQGVTGFPMLFLYPPYGKKAEFTGKRRLDAMKAWLERAVKPSVLELKYEDFEQTVKDDPVVYLFLHETDDSRLANTVSLAAAPLLGSPPVYTSSSPAFLSRFSVPSSSTPILLAIKDHDASHAAATLRLTTQTDKNSLSDWLVANRLPTAMELSDSSFQEVMNAPSKPLVVLVAVPKEGSNERERLIKEITEIGQLWRRGPDNAATHQQRPVVFTWMDVDRWASWLKSMYGIKGTGQVVIADHGNLIYYDTDMSGNKIKLIPDSLFSALKGVMSGKARVRHSENIVERMARYLNAQMVSVENWAFAHRRLTIFIFVMGIVGAFFGIRKLFADDDPHVHRKEGRLD</sequence>
<keyword evidence="2" id="KW-1185">Reference proteome</keyword>
<organism evidence="1 2">
    <name type="scientific">Artomyces pyxidatus</name>
    <dbReference type="NCBI Taxonomy" id="48021"/>
    <lineage>
        <taxon>Eukaryota</taxon>
        <taxon>Fungi</taxon>
        <taxon>Dikarya</taxon>
        <taxon>Basidiomycota</taxon>
        <taxon>Agaricomycotina</taxon>
        <taxon>Agaricomycetes</taxon>
        <taxon>Russulales</taxon>
        <taxon>Auriscalpiaceae</taxon>
        <taxon>Artomyces</taxon>
    </lineage>
</organism>
<evidence type="ECO:0000313" key="1">
    <source>
        <dbReference type="EMBL" id="KAI0057744.1"/>
    </source>
</evidence>
<accession>A0ACB8SME3</accession>
<dbReference type="EMBL" id="MU277243">
    <property type="protein sequence ID" value="KAI0057744.1"/>
    <property type="molecule type" value="Genomic_DNA"/>
</dbReference>
<dbReference type="Proteomes" id="UP000814140">
    <property type="component" value="Unassembled WGS sequence"/>
</dbReference>
<proteinExistence type="predicted"/>
<reference evidence="1" key="2">
    <citation type="journal article" date="2022" name="New Phytol.">
        <title>Evolutionary transition to the ectomycorrhizal habit in the genomes of a hyperdiverse lineage of mushroom-forming fungi.</title>
        <authorList>
            <person name="Looney B."/>
            <person name="Miyauchi S."/>
            <person name="Morin E."/>
            <person name="Drula E."/>
            <person name="Courty P.E."/>
            <person name="Kohler A."/>
            <person name="Kuo A."/>
            <person name="LaButti K."/>
            <person name="Pangilinan J."/>
            <person name="Lipzen A."/>
            <person name="Riley R."/>
            <person name="Andreopoulos W."/>
            <person name="He G."/>
            <person name="Johnson J."/>
            <person name="Nolan M."/>
            <person name="Tritt A."/>
            <person name="Barry K.W."/>
            <person name="Grigoriev I.V."/>
            <person name="Nagy L.G."/>
            <person name="Hibbett D."/>
            <person name="Henrissat B."/>
            <person name="Matheny P.B."/>
            <person name="Labbe J."/>
            <person name="Martin F.M."/>
        </authorList>
    </citation>
    <scope>NUCLEOTIDE SEQUENCE</scope>
    <source>
        <strain evidence="1">HHB10654</strain>
    </source>
</reference>
<reference evidence="1" key="1">
    <citation type="submission" date="2021-03" db="EMBL/GenBank/DDBJ databases">
        <authorList>
            <consortium name="DOE Joint Genome Institute"/>
            <person name="Ahrendt S."/>
            <person name="Looney B.P."/>
            <person name="Miyauchi S."/>
            <person name="Morin E."/>
            <person name="Drula E."/>
            <person name="Courty P.E."/>
            <person name="Chicoki N."/>
            <person name="Fauchery L."/>
            <person name="Kohler A."/>
            <person name="Kuo A."/>
            <person name="Labutti K."/>
            <person name="Pangilinan J."/>
            <person name="Lipzen A."/>
            <person name="Riley R."/>
            <person name="Andreopoulos W."/>
            <person name="He G."/>
            <person name="Johnson J."/>
            <person name="Barry K.W."/>
            <person name="Grigoriev I.V."/>
            <person name="Nagy L."/>
            <person name="Hibbett D."/>
            <person name="Henrissat B."/>
            <person name="Matheny P.B."/>
            <person name="Labbe J."/>
            <person name="Martin F."/>
        </authorList>
    </citation>
    <scope>NUCLEOTIDE SEQUENCE</scope>
    <source>
        <strain evidence="1">HHB10654</strain>
    </source>
</reference>
<comment type="caution">
    <text evidence="1">The sequence shown here is derived from an EMBL/GenBank/DDBJ whole genome shotgun (WGS) entry which is preliminary data.</text>
</comment>